<dbReference type="MEROPS" id="S09.023"/>
<evidence type="ECO:0000313" key="14">
    <source>
        <dbReference type="Proteomes" id="UP000007460"/>
    </source>
</evidence>
<dbReference type="KEGG" id="apb:SAR116_1237"/>
<evidence type="ECO:0000259" key="12">
    <source>
        <dbReference type="Pfam" id="PF12697"/>
    </source>
</evidence>
<evidence type="ECO:0000256" key="1">
    <source>
        <dbReference type="ARBA" id="ARBA00012423"/>
    </source>
</evidence>
<evidence type="ECO:0000256" key="8">
    <source>
        <dbReference type="ARBA" id="ARBA00042704"/>
    </source>
</evidence>
<evidence type="ECO:0000256" key="7">
    <source>
        <dbReference type="ARBA" id="ARBA00042645"/>
    </source>
</evidence>
<evidence type="ECO:0000256" key="6">
    <source>
        <dbReference type="ARBA" id="ARBA00041520"/>
    </source>
</evidence>
<dbReference type="EC" id="3.1.2.22" evidence="1"/>
<evidence type="ECO:0000256" key="5">
    <source>
        <dbReference type="ARBA" id="ARBA00039314"/>
    </source>
</evidence>
<dbReference type="EMBL" id="CP001751">
    <property type="protein sequence ID" value="ADE39480.1"/>
    <property type="molecule type" value="Genomic_DNA"/>
</dbReference>
<evidence type="ECO:0000256" key="9">
    <source>
        <dbReference type="ARBA" id="ARBA00046047"/>
    </source>
</evidence>
<dbReference type="GO" id="GO:0004553">
    <property type="term" value="F:hydrolase activity, hydrolyzing O-glycosyl compounds"/>
    <property type="evidence" value="ECO:0007669"/>
    <property type="project" value="TreeGrafter"/>
</dbReference>
<dbReference type="Gene3D" id="3.40.50.1820">
    <property type="entry name" value="alpha/beta hydrolase"/>
    <property type="match status" value="1"/>
</dbReference>
<keyword evidence="3" id="KW-0809">Transit peptide</keyword>
<dbReference type="SUPFAM" id="SSF53474">
    <property type="entry name" value="alpha/beta-Hydrolases"/>
    <property type="match status" value="1"/>
</dbReference>
<name>D5BT83_PUNMI</name>
<dbReference type="Proteomes" id="UP000007460">
    <property type="component" value="Chromosome"/>
</dbReference>
<protein>
    <recommendedName>
        <fullName evidence="5">Palmitoyl-protein thioesterase ABHD10, mitochondrial</fullName>
        <ecNumber evidence="4">3.1.1.93</ecNumber>
        <ecNumber evidence="1">3.1.2.22</ecNumber>
    </recommendedName>
    <alternativeName>
        <fullName evidence="7">Acyl-protein thioesterase ABHD10</fullName>
    </alternativeName>
    <alternativeName>
        <fullName evidence="8">Alpha/beta hydrolase domain-containing protein 10</fullName>
    </alternativeName>
    <alternativeName>
        <fullName evidence="6">Mycophenolic acid acyl-glucuronide esterase, mitochondrial</fullName>
    </alternativeName>
</protein>
<dbReference type="HOGENOM" id="CLU_066961_0_0_5"/>
<accession>D5BT83</accession>
<dbReference type="eggNOG" id="COG1073">
    <property type="taxonomic scope" value="Bacteria"/>
</dbReference>
<dbReference type="EC" id="3.1.1.93" evidence="4"/>
<dbReference type="AlphaFoldDB" id="D5BT83"/>
<comment type="catalytic activity">
    <reaction evidence="10">
        <text>S-hexadecanoyl-L-cysteinyl-[protein] + H2O = L-cysteinyl-[protein] + hexadecanoate + H(+)</text>
        <dbReference type="Rhea" id="RHEA:19233"/>
        <dbReference type="Rhea" id="RHEA-COMP:10131"/>
        <dbReference type="Rhea" id="RHEA-COMP:11032"/>
        <dbReference type="ChEBI" id="CHEBI:7896"/>
        <dbReference type="ChEBI" id="CHEBI:15377"/>
        <dbReference type="ChEBI" id="CHEBI:15378"/>
        <dbReference type="ChEBI" id="CHEBI:29950"/>
        <dbReference type="ChEBI" id="CHEBI:74151"/>
        <dbReference type="EC" id="3.1.2.22"/>
    </reaction>
    <physiologicalReaction direction="left-to-right" evidence="10">
        <dbReference type="Rhea" id="RHEA:19234"/>
    </physiologicalReaction>
</comment>
<keyword evidence="14" id="KW-1185">Reference proteome</keyword>
<evidence type="ECO:0000256" key="3">
    <source>
        <dbReference type="ARBA" id="ARBA00022946"/>
    </source>
</evidence>
<dbReference type="InterPro" id="IPR029058">
    <property type="entry name" value="AB_hydrolase_fold"/>
</dbReference>
<evidence type="ECO:0000256" key="11">
    <source>
        <dbReference type="ARBA" id="ARBA00047972"/>
    </source>
</evidence>
<dbReference type="GO" id="GO:0008474">
    <property type="term" value="F:palmitoyl-(protein) hydrolase activity"/>
    <property type="evidence" value="ECO:0007669"/>
    <property type="project" value="UniProtKB-EC"/>
</dbReference>
<feature type="domain" description="AB hydrolase-1" evidence="12">
    <location>
        <begin position="30"/>
        <end position="155"/>
    </location>
</feature>
<dbReference type="RefSeq" id="WP_013046107.1">
    <property type="nucleotide sequence ID" value="NC_014010.1"/>
</dbReference>
<gene>
    <name evidence="13" type="ordered locus">SAR116_1237</name>
</gene>
<sequence length="256" mass="28313">MTMDEPDFLDINDTQRIAYHKIDGQKPGIIFLCGHGSDMQGTKSIYMENWARAQGHAFIRFDYRGHGASDGNFLDLAISDWTADALAVIDQLTAGPQILVGSSLGGWIMLNAACSRPERIAGLIGIAAAPDFTKELIWDKLDKDAQSAMKQTGFLSVPNPYADEPVIYPYHLVEDGAGHLHLQGDMIKINAPVRLLHGMQDEEVPWQVASRIMEKLVSDDVLLHLDKTATHRFSEPAQLDLLGQTIANLVRCIQHN</sequence>
<dbReference type="STRING" id="488538.SAR116_1237"/>
<comment type="function">
    <text evidence="9">Acts as an acyl-protein thioesterase that hydrolyzes fatty acids from acylated residues in proteins. Regulates the mitochondrial S-depalmitoylation of the nucleophilic active site residue of peroxiredoxin-5/PRDX5, a key antioxidant protein, therefore modulating mitochondrial antioxidant ability. Also catalyzes the deglucuronidation of mycophenolic acid acyl-glucuronide, an active metabolite of the immunosuppressant drug mycophenolate.</text>
</comment>
<keyword evidence="2 13" id="KW-0378">Hydrolase</keyword>
<comment type="catalytic activity">
    <reaction evidence="11">
        <text>mycophenolic acid O-acyl-beta-D-glucuronide + H2O = mycophenolate + D-glucuronate + H(+)</text>
        <dbReference type="Rhea" id="RHEA:34179"/>
        <dbReference type="ChEBI" id="CHEBI:15377"/>
        <dbReference type="ChEBI" id="CHEBI:15378"/>
        <dbReference type="ChEBI" id="CHEBI:58720"/>
        <dbReference type="ChEBI" id="CHEBI:62932"/>
        <dbReference type="ChEBI" id="CHEBI:66982"/>
        <dbReference type="EC" id="3.1.1.93"/>
    </reaction>
    <physiologicalReaction direction="left-to-right" evidence="11">
        <dbReference type="Rhea" id="RHEA:34180"/>
    </physiologicalReaction>
</comment>
<evidence type="ECO:0000256" key="4">
    <source>
        <dbReference type="ARBA" id="ARBA00039132"/>
    </source>
</evidence>
<dbReference type="GO" id="GO:0102390">
    <property type="term" value="F:mycophenolic acid acyl-glucuronide esterase activity"/>
    <property type="evidence" value="ECO:0007669"/>
    <property type="project" value="UniProtKB-EC"/>
</dbReference>
<dbReference type="PANTHER" id="PTHR16138:SF7">
    <property type="entry name" value="PALMITOYL-PROTEIN THIOESTERASE ABHD10, MITOCHONDRIAL"/>
    <property type="match status" value="1"/>
</dbReference>
<dbReference type="InterPro" id="IPR000073">
    <property type="entry name" value="AB_hydrolase_1"/>
</dbReference>
<dbReference type="Pfam" id="PF12697">
    <property type="entry name" value="Abhydrolase_6"/>
    <property type="match status" value="1"/>
</dbReference>
<organism evidence="13 14">
    <name type="scientific">Puniceispirillum marinum (strain IMCC1322)</name>
    <dbReference type="NCBI Taxonomy" id="488538"/>
    <lineage>
        <taxon>Bacteria</taxon>
        <taxon>Pseudomonadati</taxon>
        <taxon>Pseudomonadota</taxon>
        <taxon>Alphaproteobacteria</taxon>
        <taxon>Candidatus Puniceispirillales</taxon>
        <taxon>Candidatus Puniceispirillaceae</taxon>
        <taxon>Candidatus Puniceispirillum</taxon>
    </lineage>
</organism>
<evidence type="ECO:0000313" key="13">
    <source>
        <dbReference type="EMBL" id="ADE39480.1"/>
    </source>
</evidence>
<evidence type="ECO:0000256" key="10">
    <source>
        <dbReference type="ARBA" id="ARBA00047409"/>
    </source>
</evidence>
<dbReference type="InterPro" id="IPR052382">
    <property type="entry name" value="ABHD10_acyl-thioesterase"/>
</dbReference>
<dbReference type="PANTHER" id="PTHR16138">
    <property type="entry name" value="MYCOPHENOLIC ACID ACYL-GLUCURONIDE ESTERASE, MITOCHONDRIAL"/>
    <property type="match status" value="1"/>
</dbReference>
<evidence type="ECO:0000256" key="2">
    <source>
        <dbReference type="ARBA" id="ARBA00022801"/>
    </source>
</evidence>
<reference evidence="13 14" key="1">
    <citation type="journal article" date="2010" name="J. Bacteriol.">
        <title>Complete genome sequence of "Candidatus Puniceispirillum marinum" IMCC1322, a representative of the SAR116 clade in the Alphaproteobacteria.</title>
        <authorList>
            <person name="Oh H.M."/>
            <person name="Kwon K.K."/>
            <person name="Kang I."/>
            <person name="Kang S.G."/>
            <person name="Lee J.H."/>
            <person name="Kim S.J."/>
            <person name="Cho J.C."/>
        </authorList>
    </citation>
    <scope>NUCLEOTIDE SEQUENCE [LARGE SCALE GENOMIC DNA]</scope>
    <source>
        <strain evidence="13 14">IMCC1322</strain>
    </source>
</reference>
<proteinExistence type="predicted"/>